<feature type="region of interest" description="Disordered" evidence="1">
    <location>
        <begin position="849"/>
        <end position="900"/>
    </location>
</feature>
<feature type="compositionally biased region" description="Polar residues" evidence="1">
    <location>
        <begin position="882"/>
        <end position="900"/>
    </location>
</feature>
<feature type="compositionally biased region" description="Basic and acidic residues" evidence="1">
    <location>
        <begin position="196"/>
        <end position="205"/>
    </location>
</feature>
<feature type="transmembrane region" description="Helical" evidence="2">
    <location>
        <begin position="483"/>
        <end position="502"/>
    </location>
</feature>
<comment type="caution">
    <text evidence="3">The sequence shown here is derived from an EMBL/GenBank/DDBJ whole genome shotgun (WGS) entry which is preliminary data.</text>
</comment>
<keyword evidence="2" id="KW-0812">Transmembrane</keyword>
<feature type="transmembrane region" description="Helical" evidence="2">
    <location>
        <begin position="12"/>
        <end position="31"/>
    </location>
</feature>
<proteinExistence type="predicted"/>
<organism evidence="3 4">
    <name type="scientific">Lepraria finkii</name>
    <dbReference type="NCBI Taxonomy" id="1340010"/>
    <lineage>
        <taxon>Eukaryota</taxon>
        <taxon>Fungi</taxon>
        <taxon>Dikarya</taxon>
        <taxon>Ascomycota</taxon>
        <taxon>Pezizomycotina</taxon>
        <taxon>Lecanoromycetes</taxon>
        <taxon>OSLEUM clade</taxon>
        <taxon>Lecanoromycetidae</taxon>
        <taxon>Lecanorales</taxon>
        <taxon>Lecanorineae</taxon>
        <taxon>Stereocaulaceae</taxon>
        <taxon>Lepraria</taxon>
    </lineage>
</organism>
<evidence type="ECO:0000256" key="1">
    <source>
        <dbReference type="SAM" id="MobiDB-lite"/>
    </source>
</evidence>
<keyword evidence="2" id="KW-1133">Transmembrane helix</keyword>
<reference evidence="3 4" key="1">
    <citation type="submission" date="2024-09" db="EMBL/GenBank/DDBJ databases">
        <title>Rethinking Asexuality: The Enigmatic Case of Functional Sexual Genes in Lepraria (Stereocaulaceae).</title>
        <authorList>
            <person name="Doellman M."/>
            <person name="Sun Y."/>
            <person name="Barcenas-Pena A."/>
            <person name="Lumbsch H.T."/>
            <person name="Grewe F."/>
        </authorList>
    </citation>
    <scope>NUCLEOTIDE SEQUENCE [LARGE SCALE GENOMIC DNA]</scope>
    <source>
        <strain evidence="3 4">Grewe 0041</strain>
    </source>
</reference>
<feature type="compositionally biased region" description="Basic and acidic residues" evidence="1">
    <location>
        <begin position="238"/>
        <end position="254"/>
    </location>
</feature>
<keyword evidence="2" id="KW-0472">Membrane</keyword>
<name>A0ABR4BNH9_9LECA</name>
<feature type="compositionally biased region" description="Basic and acidic residues" evidence="1">
    <location>
        <begin position="849"/>
        <end position="862"/>
    </location>
</feature>
<feature type="region of interest" description="Disordered" evidence="1">
    <location>
        <begin position="196"/>
        <end position="257"/>
    </location>
</feature>
<evidence type="ECO:0000256" key="2">
    <source>
        <dbReference type="SAM" id="Phobius"/>
    </source>
</evidence>
<keyword evidence="4" id="KW-1185">Reference proteome</keyword>
<feature type="transmembrane region" description="Helical" evidence="2">
    <location>
        <begin position="371"/>
        <end position="391"/>
    </location>
</feature>
<accession>A0ABR4BNH9</accession>
<sequence>MGSPKGYGGKQHIQTVSTILTLITSFSNVVFASPLNWTTVAARQVSQISDSNQMPITASSDVWSQVIANVAPVIALVGECNAKEFLRASSSRDQLFVMATAPLGILSLMISAIRLSRIRILRRLAGRDAEQKSNALVELTPLSVAPASSVYTSDEVEIKPSEQRDRLAFVCAHVRCTTRVYDALKAFKELLRTRDERAKPKKDADASTGQDEPLLHSMKRSNTLNRSMVSFKGSPGPKADETQVEKNGEAKADQEEGIGQGVERRNTFKQAIDSVKQTLGTRDSNPKAGRTENTNADQDYEIVLGMKGSALTADETALLVTSVLDEKVEIEKSLAERIESTSLSFRMTGVSPTQTDQKHKKFFQLAKLRNVLAGTCSFVLMAGVQVCGYYFNGGQQSQAVSLGNLIMGLIGYCGIVIFTFALLILVKQEIEIDPQPLLPVFDDAVWTFSDSRHAEHRKFDKSPDHNFVQAAPKRSKPSSTRDIMTACVCTGLVGSYVVYYLGVRVAQWWVALSNLMIIWISVGFRAGSIRGFLKASENQDLGEHWLGIFRDNLSESLLATVEVMERNKSSPVQQTTQLRPFEQRLPDSSGEASSSGTPPSEIIELQKLKKESGCTLVVAKPIRQSLRNWSGCEDILRVALGMAKHAGEDRVFTPAGQVFRVPSMPAFKRIIRFQLMIYVPGVVWKAGAELDYILTESLDVPNLYRDIMKILHLCGHMNGSIVSRQILKKQERAEVSNVLCGPVTIPGENDLPDLPSSLTLVDLLCVLRDLNPPHIKAYTLEQALLLPAIQLALMYESWRPDRDNRFSRIQQLQNGHTDKLMLSGGKHLPTLERVFEEIQIWDHFTVPKPPREERELQPHDETSGLYERPARSKTAARDKMNEQSWLQDTAFSNRPGSPGR</sequence>
<feature type="transmembrane region" description="Helical" evidence="2">
    <location>
        <begin position="95"/>
        <end position="113"/>
    </location>
</feature>
<evidence type="ECO:0000313" key="4">
    <source>
        <dbReference type="Proteomes" id="UP001590951"/>
    </source>
</evidence>
<protein>
    <submittedName>
        <fullName evidence="3">Uncharacterized protein</fullName>
    </submittedName>
</protein>
<dbReference type="Proteomes" id="UP001590951">
    <property type="component" value="Unassembled WGS sequence"/>
</dbReference>
<evidence type="ECO:0000313" key="3">
    <source>
        <dbReference type="EMBL" id="KAL2059330.1"/>
    </source>
</evidence>
<feature type="transmembrane region" description="Helical" evidence="2">
    <location>
        <begin position="403"/>
        <end position="426"/>
    </location>
</feature>
<feature type="compositionally biased region" description="Polar residues" evidence="1">
    <location>
        <begin position="569"/>
        <end position="578"/>
    </location>
</feature>
<gene>
    <name evidence="3" type="ORF">ABVK25_000622</name>
</gene>
<feature type="region of interest" description="Disordered" evidence="1">
    <location>
        <begin position="568"/>
        <end position="599"/>
    </location>
</feature>
<feature type="transmembrane region" description="Helical" evidence="2">
    <location>
        <begin position="508"/>
        <end position="527"/>
    </location>
</feature>
<dbReference type="EMBL" id="JBHFEH010000001">
    <property type="protein sequence ID" value="KAL2059330.1"/>
    <property type="molecule type" value="Genomic_DNA"/>
</dbReference>